<evidence type="ECO:0000313" key="3">
    <source>
        <dbReference type="Proteomes" id="UP001189624"/>
    </source>
</evidence>
<evidence type="ECO:0000256" key="1">
    <source>
        <dbReference type="SAM" id="MobiDB-lite"/>
    </source>
</evidence>
<dbReference type="EMBL" id="OY731398">
    <property type="protein sequence ID" value="CAJ1906619.1"/>
    <property type="molecule type" value="Genomic_DNA"/>
</dbReference>
<keyword evidence="3" id="KW-1185">Reference proteome</keyword>
<feature type="region of interest" description="Disordered" evidence="1">
    <location>
        <begin position="74"/>
        <end position="95"/>
    </location>
</feature>
<protein>
    <submittedName>
        <fullName evidence="2">Uncharacterized protein</fullName>
    </submittedName>
</protein>
<name>A0AA86VWB7_9FABA</name>
<organism evidence="2 3">
    <name type="scientific">Sphenostylis stenocarpa</name>
    <dbReference type="NCBI Taxonomy" id="92480"/>
    <lineage>
        <taxon>Eukaryota</taxon>
        <taxon>Viridiplantae</taxon>
        <taxon>Streptophyta</taxon>
        <taxon>Embryophyta</taxon>
        <taxon>Tracheophyta</taxon>
        <taxon>Spermatophyta</taxon>
        <taxon>Magnoliopsida</taxon>
        <taxon>eudicotyledons</taxon>
        <taxon>Gunneridae</taxon>
        <taxon>Pentapetalae</taxon>
        <taxon>rosids</taxon>
        <taxon>fabids</taxon>
        <taxon>Fabales</taxon>
        <taxon>Fabaceae</taxon>
        <taxon>Papilionoideae</taxon>
        <taxon>50 kb inversion clade</taxon>
        <taxon>NPAAA clade</taxon>
        <taxon>indigoferoid/millettioid clade</taxon>
        <taxon>Phaseoleae</taxon>
        <taxon>Sphenostylis</taxon>
    </lineage>
</organism>
<reference evidence="2" key="1">
    <citation type="submission" date="2023-10" db="EMBL/GenBank/DDBJ databases">
        <authorList>
            <person name="Domelevo Entfellner J.-B."/>
        </authorList>
    </citation>
    <scope>NUCLEOTIDE SEQUENCE</scope>
</reference>
<gene>
    <name evidence="2" type="ORF">AYBTSS11_LOCUS3319</name>
</gene>
<dbReference type="Gramene" id="rna-AYBTSS11_LOCUS3319">
    <property type="protein sequence ID" value="CAJ1906619.1"/>
    <property type="gene ID" value="gene-AYBTSS11_LOCUS3319"/>
</dbReference>
<dbReference type="Proteomes" id="UP001189624">
    <property type="component" value="Chromosome 1"/>
</dbReference>
<accession>A0AA86VWB7</accession>
<sequence length="113" mass="12603">MNTLISPNSTYRYLFQVPYSSISSVRNNNTNIVNVTRFHSTATTNLFSHSFVCATLFARATSDEVDTQTVTEELAEETNVEEKTNKENTSTFSAPIDKELKKAGSKFPLLGRS</sequence>
<evidence type="ECO:0000313" key="2">
    <source>
        <dbReference type="EMBL" id="CAJ1906619.1"/>
    </source>
</evidence>
<proteinExistence type="predicted"/>
<dbReference type="AlphaFoldDB" id="A0AA86VWB7"/>